<keyword evidence="2" id="KW-1185">Reference proteome</keyword>
<evidence type="ECO:0000313" key="1">
    <source>
        <dbReference type="EMBL" id="MUL35390.1"/>
    </source>
</evidence>
<dbReference type="InterPro" id="IPR009784">
    <property type="entry name" value="DUF1349"/>
</dbReference>
<dbReference type="Pfam" id="PF07081">
    <property type="entry name" value="DUF1349"/>
    <property type="match status" value="1"/>
</dbReference>
<dbReference type="RefSeq" id="WP_105218050.1">
    <property type="nucleotide sequence ID" value="NZ_CAWNSU010000075.1"/>
</dbReference>
<reference evidence="1 2" key="1">
    <citation type="journal article" date="2019" name="Front. Microbiol.">
        <title>Genomic Features for Desiccation Tolerance and Sugar Biosynthesis in the Extremophile Gloeocapsopsis sp. UTEX B3054.</title>
        <authorList>
            <person name="Urrejola C."/>
            <person name="Alcorta J."/>
            <person name="Salas L."/>
            <person name="Vasquez M."/>
            <person name="Polz M.F."/>
            <person name="Vicuna R."/>
            <person name="Diez B."/>
        </authorList>
    </citation>
    <scope>NUCLEOTIDE SEQUENCE [LARGE SCALE GENOMIC DNA]</scope>
    <source>
        <strain evidence="1 2">1H9</strain>
    </source>
</reference>
<dbReference type="OrthoDB" id="9814707at2"/>
<proteinExistence type="predicted"/>
<evidence type="ECO:0008006" key="3">
    <source>
        <dbReference type="Google" id="ProtNLM"/>
    </source>
</evidence>
<dbReference type="Proteomes" id="UP000441797">
    <property type="component" value="Unassembled WGS sequence"/>
</dbReference>
<evidence type="ECO:0000313" key="2">
    <source>
        <dbReference type="Proteomes" id="UP000441797"/>
    </source>
</evidence>
<protein>
    <recommendedName>
        <fullName evidence="3">DUF1349 domain-containing protein</fullName>
    </recommendedName>
</protein>
<name>A0A6N8FQ92_9CHRO</name>
<gene>
    <name evidence="1" type="ORF">BWI75_03210</name>
</gene>
<accession>A0A6N8FQ92</accession>
<dbReference type="EMBL" id="NAPY01000003">
    <property type="protein sequence ID" value="MUL35390.1"/>
    <property type="molecule type" value="Genomic_DNA"/>
</dbReference>
<comment type="caution">
    <text evidence="1">The sequence shown here is derived from an EMBL/GenBank/DDBJ whole genome shotgun (WGS) entry which is preliminary data.</text>
</comment>
<dbReference type="PANTHER" id="PTHR35332:SF2">
    <property type="entry name" value="REGULATION OF ENOLASE PROTEIN 1"/>
    <property type="match status" value="1"/>
</dbReference>
<sequence length="182" mass="21132">MKWLNEPAHWSSSGNQIIVNTLPKTDFWRVTHYGFIRDNGHFYYDQVNTDFVVEVEIHGEYKDLYDQAGIMVRSDENHWIKTGIEYVEGLQHSISAVVTHNYSDWSVTPLLTPPPSLRLRVERRKEAIHIFYVDASLKYSLLRLAYFPTMQEVQVGIMCASPEGSGYQVVFDDYRLTKQPAV</sequence>
<dbReference type="InterPro" id="IPR015987">
    <property type="entry name" value="UCP022704"/>
</dbReference>
<dbReference type="InterPro" id="IPR013320">
    <property type="entry name" value="ConA-like_dom_sf"/>
</dbReference>
<dbReference type="SUPFAM" id="SSF49899">
    <property type="entry name" value="Concanavalin A-like lectins/glucanases"/>
    <property type="match status" value="1"/>
</dbReference>
<dbReference type="PANTHER" id="PTHR35332">
    <property type="entry name" value="REGULATION OF ENOLASE PROTEIN 1"/>
    <property type="match status" value="1"/>
</dbReference>
<dbReference type="PIRSF" id="PIRSF022704">
    <property type="entry name" value="UCP022704"/>
    <property type="match status" value="1"/>
</dbReference>
<dbReference type="AlphaFoldDB" id="A0A6N8FQ92"/>
<organism evidence="1 2">
    <name type="scientific">Gloeocapsopsis dulcis AAB1 = 1H9</name>
    <dbReference type="NCBI Taxonomy" id="1433147"/>
    <lineage>
        <taxon>Bacteria</taxon>
        <taxon>Bacillati</taxon>
        <taxon>Cyanobacteriota</taxon>
        <taxon>Cyanophyceae</taxon>
        <taxon>Oscillatoriophycideae</taxon>
        <taxon>Chroococcales</taxon>
        <taxon>Chroococcaceae</taxon>
        <taxon>Gloeocapsopsis</taxon>
        <taxon>Gloeocapsopsis dulcis</taxon>
    </lineage>
</organism>
<dbReference type="Gene3D" id="2.60.120.200">
    <property type="match status" value="1"/>
</dbReference>